<dbReference type="Pfam" id="PF20182">
    <property type="entry name" value="DUF6545"/>
    <property type="match status" value="1"/>
</dbReference>
<name>A0ABW5GLT5_9PSEU</name>
<dbReference type="RefSeq" id="WP_345390783.1">
    <property type="nucleotide sequence ID" value="NZ_BAABHG010000004.1"/>
</dbReference>
<sequence length="375" mass="40898">MSLQITLLVALTIGAVWKTVDLVRSAGDRLLRLLVACLWLLALGHALSLTVVTKALDAATTLGVSKVAYNALVMSGLFALVSFFVYATRGDGPAARRRFRIDGVLLAATLLAMLVLMIVTPAALRGHTLSTPNITEAPIAWFYLVGNVYFVYAYLVSGLWALRYSVPASRSLTVALWIITLGLAGLTFTSVNRAIWVLIRYNGGPPLKGLNAINWPISNASFVLVTLGMCLPAVVQLIGAVRSWLLHRRLYRELDPLWSALHRAFPELELERPENGRFRFGRTHRGFYRRLIECRDGLVRLSPYIAIAAKGEDVSRCTPAELAGYIRFALTLKPGEEDPGNALNAVSVAIPEGSDMNSDVRGLVAVSNALVESRA</sequence>
<dbReference type="InterPro" id="IPR046675">
    <property type="entry name" value="DUF6545"/>
</dbReference>
<feature type="transmembrane region" description="Helical" evidence="1">
    <location>
        <begin position="67"/>
        <end position="87"/>
    </location>
</feature>
<accession>A0ABW5GLT5</accession>
<dbReference type="NCBIfam" id="NF042915">
    <property type="entry name" value="MAB_1171c_fam"/>
    <property type="match status" value="1"/>
</dbReference>
<feature type="transmembrane region" description="Helical" evidence="1">
    <location>
        <begin position="6"/>
        <end position="23"/>
    </location>
</feature>
<feature type="transmembrane region" description="Helical" evidence="1">
    <location>
        <begin position="174"/>
        <end position="199"/>
    </location>
</feature>
<protein>
    <submittedName>
        <fullName evidence="3">MAB_1171c family putative transporter</fullName>
    </submittedName>
</protein>
<feature type="transmembrane region" description="Helical" evidence="1">
    <location>
        <begin position="219"/>
        <end position="241"/>
    </location>
</feature>
<feature type="transmembrane region" description="Helical" evidence="1">
    <location>
        <begin position="139"/>
        <end position="162"/>
    </location>
</feature>
<keyword evidence="1" id="KW-0472">Membrane</keyword>
<comment type="caution">
    <text evidence="3">The sequence shown here is derived from an EMBL/GenBank/DDBJ whole genome shotgun (WGS) entry which is preliminary data.</text>
</comment>
<reference evidence="4" key="1">
    <citation type="journal article" date="2019" name="Int. J. Syst. Evol. Microbiol.">
        <title>The Global Catalogue of Microorganisms (GCM) 10K type strain sequencing project: providing services to taxonomists for standard genome sequencing and annotation.</title>
        <authorList>
            <consortium name="The Broad Institute Genomics Platform"/>
            <consortium name="The Broad Institute Genome Sequencing Center for Infectious Disease"/>
            <person name="Wu L."/>
            <person name="Ma J."/>
        </authorList>
    </citation>
    <scope>NUCLEOTIDE SEQUENCE [LARGE SCALE GENOMIC DNA]</scope>
    <source>
        <strain evidence="4">CGMCC 4.7643</strain>
    </source>
</reference>
<organism evidence="3 4">
    <name type="scientific">Amycolatopsis samaneae</name>
    <dbReference type="NCBI Taxonomy" id="664691"/>
    <lineage>
        <taxon>Bacteria</taxon>
        <taxon>Bacillati</taxon>
        <taxon>Actinomycetota</taxon>
        <taxon>Actinomycetes</taxon>
        <taxon>Pseudonocardiales</taxon>
        <taxon>Pseudonocardiaceae</taxon>
        <taxon>Amycolatopsis</taxon>
    </lineage>
</organism>
<feature type="domain" description="DUF6545" evidence="2">
    <location>
        <begin position="244"/>
        <end position="370"/>
    </location>
</feature>
<dbReference type="Proteomes" id="UP001597419">
    <property type="component" value="Unassembled WGS sequence"/>
</dbReference>
<evidence type="ECO:0000259" key="2">
    <source>
        <dbReference type="Pfam" id="PF20182"/>
    </source>
</evidence>
<gene>
    <name evidence="3" type="ORF">ACFSYJ_24705</name>
</gene>
<evidence type="ECO:0000256" key="1">
    <source>
        <dbReference type="SAM" id="Phobius"/>
    </source>
</evidence>
<dbReference type="InterPro" id="IPR050039">
    <property type="entry name" value="MAB_1171c-like"/>
</dbReference>
<evidence type="ECO:0000313" key="4">
    <source>
        <dbReference type="Proteomes" id="UP001597419"/>
    </source>
</evidence>
<keyword evidence="1" id="KW-1133">Transmembrane helix</keyword>
<feature type="transmembrane region" description="Helical" evidence="1">
    <location>
        <begin position="99"/>
        <end position="119"/>
    </location>
</feature>
<keyword evidence="4" id="KW-1185">Reference proteome</keyword>
<evidence type="ECO:0000313" key="3">
    <source>
        <dbReference type="EMBL" id="MFD2461831.1"/>
    </source>
</evidence>
<keyword evidence="1" id="KW-0812">Transmembrane</keyword>
<proteinExistence type="predicted"/>
<dbReference type="EMBL" id="JBHUKU010000014">
    <property type="protein sequence ID" value="MFD2461831.1"/>
    <property type="molecule type" value="Genomic_DNA"/>
</dbReference>
<feature type="transmembrane region" description="Helical" evidence="1">
    <location>
        <begin position="30"/>
        <end position="47"/>
    </location>
</feature>